<dbReference type="HOGENOM" id="CLU_567483_0_0_1"/>
<protein>
    <submittedName>
        <fullName evidence="2">Uncharacterized protein</fullName>
    </submittedName>
</protein>
<proteinExistence type="predicted"/>
<dbReference type="GeneID" id="20676415"/>
<dbReference type="RefSeq" id="XP_009549565.1">
    <property type="nucleotide sequence ID" value="XM_009551270.1"/>
</dbReference>
<feature type="compositionally biased region" description="Acidic residues" evidence="1">
    <location>
        <begin position="441"/>
        <end position="450"/>
    </location>
</feature>
<feature type="region of interest" description="Disordered" evidence="1">
    <location>
        <begin position="150"/>
        <end position="203"/>
    </location>
</feature>
<feature type="compositionally biased region" description="Low complexity" evidence="1">
    <location>
        <begin position="500"/>
        <end position="513"/>
    </location>
</feature>
<sequence>MNDLFTMQPRRPFADPLAHYSALFTSGLLSHDLPSPKLPFWKQRKTSLPTSTLSVGTAFSIVPSPIEPEDSFYFTINPTHRDSGLDVPGDTKPDAVLDEGLNLHRSFLSLDLADSQSMRSARRRSDVSSIFFAPPPSPRIETPMLAIPEPETPLVSSQPRLPMPSPRLVPIPPSPAPSHTPLPSPRLVTQALPNTVPSYSPAPSRLGVRALSPLPSPLLSATPAQSPAPSPRLLSPLQSPLPSARRSSREPLRPLPLPKPAPSSILPELPVARYGSAPSTPISAPKRPNARALTPLVTSFGSPLVSPAFHRSPYVTAPEPSPSLLPYVNSPVPSPGLSPYVASHRPIAPEPTSPLPSLFSPTFSVPSVYSQSTGAASFYPRRTSHVSFASNVTSVRTPSKRLANRTEALAALEGRIRDRARTREKAKERRISKHSDFMSLSDDEDEDEAEANIMEEKEGDEKRQDSREDQKRPVPMEDEDRVLPVSPLPPAHSPLPYHSQGGPQVQAQAQPEPARTPPLPRPPKGRRRRSTMESWFPLSNFLDFRDDELAGWRGVVEIASAL</sequence>
<dbReference type="KEGG" id="hir:HETIRDRAFT_453761"/>
<keyword evidence="3" id="KW-1185">Reference proteome</keyword>
<evidence type="ECO:0000313" key="3">
    <source>
        <dbReference type="Proteomes" id="UP000030671"/>
    </source>
</evidence>
<organism evidence="2 3">
    <name type="scientific">Heterobasidion irregulare (strain TC 32-1)</name>
    <dbReference type="NCBI Taxonomy" id="747525"/>
    <lineage>
        <taxon>Eukaryota</taxon>
        <taxon>Fungi</taxon>
        <taxon>Dikarya</taxon>
        <taxon>Basidiomycota</taxon>
        <taxon>Agaricomycotina</taxon>
        <taxon>Agaricomycetes</taxon>
        <taxon>Russulales</taxon>
        <taxon>Bondarzewiaceae</taxon>
        <taxon>Heterobasidion</taxon>
        <taxon>Heterobasidion annosum species complex</taxon>
    </lineage>
</organism>
<feature type="compositionally biased region" description="Basic and acidic residues" evidence="1">
    <location>
        <begin position="454"/>
        <end position="475"/>
    </location>
</feature>
<dbReference type="eggNOG" id="ENOG502SV5J">
    <property type="taxonomic scope" value="Eukaryota"/>
</dbReference>
<evidence type="ECO:0000313" key="2">
    <source>
        <dbReference type="EMBL" id="ETW79322.1"/>
    </source>
</evidence>
<feature type="compositionally biased region" description="Basic and acidic residues" evidence="1">
    <location>
        <begin position="420"/>
        <end position="436"/>
    </location>
</feature>
<feature type="region of interest" description="Disordered" evidence="1">
    <location>
        <begin position="420"/>
        <end position="533"/>
    </location>
</feature>
<name>W4K0L6_HETIT</name>
<accession>W4K0L6</accession>
<reference evidence="2 3" key="1">
    <citation type="journal article" date="2012" name="New Phytol.">
        <title>Insight into trade-off between wood decay and parasitism from the genome of a fungal forest pathogen.</title>
        <authorList>
            <person name="Olson A."/>
            <person name="Aerts A."/>
            <person name="Asiegbu F."/>
            <person name="Belbahri L."/>
            <person name="Bouzid O."/>
            <person name="Broberg A."/>
            <person name="Canback B."/>
            <person name="Coutinho P.M."/>
            <person name="Cullen D."/>
            <person name="Dalman K."/>
            <person name="Deflorio G."/>
            <person name="van Diepen L.T."/>
            <person name="Dunand C."/>
            <person name="Duplessis S."/>
            <person name="Durling M."/>
            <person name="Gonthier P."/>
            <person name="Grimwood J."/>
            <person name="Fossdal C.G."/>
            <person name="Hansson D."/>
            <person name="Henrissat B."/>
            <person name="Hietala A."/>
            <person name="Himmelstrand K."/>
            <person name="Hoffmeister D."/>
            <person name="Hogberg N."/>
            <person name="James T.Y."/>
            <person name="Karlsson M."/>
            <person name="Kohler A."/>
            <person name="Kues U."/>
            <person name="Lee Y.H."/>
            <person name="Lin Y.C."/>
            <person name="Lind M."/>
            <person name="Lindquist E."/>
            <person name="Lombard V."/>
            <person name="Lucas S."/>
            <person name="Lunden K."/>
            <person name="Morin E."/>
            <person name="Murat C."/>
            <person name="Park J."/>
            <person name="Raffaello T."/>
            <person name="Rouze P."/>
            <person name="Salamov A."/>
            <person name="Schmutz J."/>
            <person name="Solheim H."/>
            <person name="Stahlberg J."/>
            <person name="Velez H."/>
            <person name="de Vries R.P."/>
            <person name="Wiebenga A."/>
            <person name="Woodward S."/>
            <person name="Yakovlev I."/>
            <person name="Garbelotto M."/>
            <person name="Martin F."/>
            <person name="Grigoriev I.V."/>
            <person name="Stenlid J."/>
        </authorList>
    </citation>
    <scope>NUCLEOTIDE SEQUENCE [LARGE SCALE GENOMIC DNA]</scope>
    <source>
        <strain evidence="2 3">TC 32-1</strain>
    </source>
</reference>
<dbReference type="EMBL" id="KI925461">
    <property type="protein sequence ID" value="ETW79322.1"/>
    <property type="molecule type" value="Genomic_DNA"/>
</dbReference>
<gene>
    <name evidence="2" type="ORF">HETIRDRAFT_453761</name>
</gene>
<evidence type="ECO:0000256" key="1">
    <source>
        <dbReference type="SAM" id="MobiDB-lite"/>
    </source>
</evidence>
<dbReference type="OrthoDB" id="3260393at2759"/>
<feature type="region of interest" description="Disordered" evidence="1">
    <location>
        <begin position="217"/>
        <end position="266"/>
    </location>
</feature>
<dbReference type="AlphaFoldDB" id="W4K0L6"/>
<feature type="compositionally biased region" description="Low complexity" evidence="1">
    <location>
        <begin position="217"/>
        <end position="245"/>
    </location>
</feature>
<dbReference type="Proteomes" id="UP000030671">
    <property type="component" value="Unassembled WGS sequence"/>
</dbReference>
<feature type="compositionally biased region" description="Pro residues" evidence="1">
    <location>
        <begin position="161"/>
        <end position="184"/>
    </location>
</feature>
<dbReference type="InParanoid" id="W4K0L6"/>